<keyword evidence="2 6" id="KW-0645">Protease</keyword>
<feature type="active site" description="Charge relay system" evidence="5 6">
    <location>
        <position position="324"/>
    </location>
</feature>
<dbReference type="InterPro" id="IPR000209">
    <property type="entry name" value="Peptidase_S8/S53_dom"/>
</dbReference>
<evidence type="ECO:0000256" key="2">
    <source>
        <dbReference type="ARBA" id="ARBA00022670"/>
    </source>
</evidence>
<dbReference type="PROSITE" id="PS00138">
    <property type="entry name" value="SUBTILASE_SER"/>
    <property type="match status" value="1"/>
</dbReference>
<evidence type="ECO:0000256" key="4">
    <source>
        <dbReference type="ARBA" id="ARBA00022825"/>
    </source>
</evidence>
<evidence type="ECO:0000256" key="6">
    <source>
        <dbReference type="PROSITE-ProRule" id="PRU01240"/>
    </source>
</evidence>
<dbReference type="InterPro" id="IPR008979">
    <property type="entry name" value="Galactose-bd-like_sf"/>
</dbReference>
<feature type="active site" description="Charge relay system" evidence="5 6">
    <location>
        <position position="558"/>
    </location>
</feature>
<dbReference type="SUPFAM" id="SSF52743">
    <property type="entry name" value="Subtilisin-like"/>
    <property type="match status" value="1"/>
</dbReference>
<dbReference type="PROSITE" id="PS00137">
    <property type="entry name" value="SUBTILASE_HIS"/>
    <property type="match status" value="1"/>
</dbReference>
<feature type="active site" description="Charge relay system" evidence="5 6">
    <location>
        <position position="292"/>
    </location>
</feature>
<evidence type="ECO:0000256" key="5">
    <source>
        <dbReference type="PIRSR" id="PIRSR615500-1"/>
    </source>
</evidence>
<keyword evidence="3 6" id="KW-0378">Hydrolase</keyword>
<gene>
    <name evidence="8" type="ORF">EI293_20585</name>
</gene>
<dbReference type="InterPro" id="IPR015500">
    <property type="entry name" value="Peptidase_S8_subtilisin-rel"/>
</dbReference>
<dbReference type="Proteomes" id="UP000270291">
    <property type="component" value="Unassembled WGS sequence"/>
</dbReference>
<protein>
    <recommendedName>
        <fullName evidence="7">Peptidase S8/S53 domain-containing protein</fullName>
    </recommendedName>
</protein>
<dbReference type="EMBL" id="RWIU01000010">
    <property type="protein sequence ID" value="RSK38920.1"/>
    <property type="molecule type" value="Genomic_DNA"/>
</dbReference>
<dbReference type="Gene3D" id="3.40.50.200">
    <property type="entry name" value="Peptidase S8/S53 domain"/>
    <property type="match status" value="1"/>
</dbReference>
<dbReference type="GO" id="GO:0006508">
    <property type="term" value="P:proteolysis"/>
    <property type="evidence" value="ECO:0007669"/>
    <property type="project" value="UniProtKB-KW"/>
</dbReference>
<dbReference type="AlphaFoldDB" id="A0A428JXQ4"/>
<dbReference type="InterPro" id="IPR036852">
    <property type="entry name" value="Peptidase_S8/S53_dom_sf"/>
</dbReference>
<dbReference type="RefSeq" id="WP_125440441.1">
    <property type="nucleotide sequence ID" value="NZ_RWIU01000010.1"/>
</dbReference>
<dbReference type="PRINTS" id="PR00723">
    <property type="entry name" value="SUBTILISIN"/>
</dbReference>
<dbReference type="Gene3D" id="2.60.120.380">
    <property type="match status" value="1"/>
</dbReference>
<dbReference type="PANTHER" id="PTHR43399">
    <property type="entry name" value="SUBTILISIN-RELATED"/>
    <property type="match status" value="1"/>
</dbReference>
<dbReference type="InterPro" id="IPR051048">
    <property type="entry name" value="Peptidase_S8/S53_subtilisin"/>
</dbReference>
<evidence type="ECO:0000256" key="3">
    <source>
        <dbReference type="ARBA" id="ARBA00022801"/>
    </source>
</evidence>
<evidence type="ECO:0000256" key="1">
    <source>
        <dbReference type="ARBA" id="ARBA00011073"/>
    </source>
</evidence>
<dbReference type="CDD" id="cd04842">
    <property type="entry name" value="Peptidases_S8_Kp43_protease"/>
    <property type="match status" value="1"/>
</dbReference>
<dbReference type="PROSITE" id="PS51892">
    <property type="entry name" value="SUBTILASE"/>
    <property type="match status" value="1"/>
</dbReference>
<proteinExistence type="inferred from homology"/>
<keyword evidence="4 6" id="KW-0720">Serine protease</keyword>
<feature type="domain" description="Peptidase S8/S53" evidence="7">
    <location>
        <begin position="283"/>
        <end position="619"/>
    </location>
</feature>
<sequence length="762" mass="82605">MAKKRVIAYFMHETEQAAALNMLESAEGTESFVVGNIDEIQIDALRQQGLVVQEQLPVINRDAPAAGTKMRSDRFSVRSREADAGLEGMTSGEKDDQYPQVIDYYKVWLNSPLLENLRTELAGLQVNLLESLGDSCYKARLSTKQVQNLRALSYVADVKWISPSETAPVVITQSVSGGSTEYSPTSGVKMLTFDVRVNSPEERDSVEQWLLKRNTTLAGTGRRKIRFYAPENSPLLDELARLPQVDAVAEYVVPKIFNDHARRLLGVELGTGNEWASGLTLDGSDQIVGVADTGIDDQHPDFQGRILATVALGRPNNASDPHGHGTHVAGSVLGHGAASAGRIKGIAPGAKLFFQSLLDSQGGLGGLPVDLNDLFYQAYQAGVRIHNNSWGSDTPSYYTVNSEEVDEFVHRYRDMLVVIAAGNAGTSGLQPKKAAPGFVDWLSIGSPASCKNALTVGASRSDRSDGALSDETWGSGWPGNFPSAPIANDKISGDPECLAAFSSRGPCDDRRIKPDVVAPGTDILSTKSSIAPISNFWGPYPAQGHPKDPHYAFDGGTSMAAPLVAGCAALVRQYYVETGHPSPSAALLKATIINSTKWLSGHDSTALVTGKPNFHQGYGRVTVSQAVPNDLHPEMTLRFVDEWQTFQFVRTGERKRYQFILSAETPELRLCMAYTDAPGRSLQNNLNMILHHQESGKKYLGNEELPDALTLPDPDNNVECIRINQAPVGTYFVQVFAANLLKAPQDFALVITGVDVPELIEI</sequence>
<evidence type="ECO:0000313" key="9">
    <source>
        <dbReference type="Proteomes" id="UP000270291"/>
    </source>
</evidence>
<dbReference type="Pfam" id="PF00082">
    <property type="entry name" value="Peptidase_S8"/>
    <property type="match status" value="1"/>
</dbReference>
<dbReference type="InterPro" id="IPR034058">
    <property type="entry name" value="TagA/B/C/D_pept_dom"/>
</dbReference>
<comment type="similarity">
    <text evidence="1 6">Belongs to the peptidase S8 family.</text>
</comment>
<dbReference type="SUPFAM" id="SSF49785">
    <property type="entry name" value="Galactose-binding domain-like"/>
    <property type="match status" value="1"/>
</dbReference>
<reference evidence="8 9" key="1">
    <citation type="submission" date="2018-12" db="EMBL/GenBank/DDBJ databases">
        <authorList>
            <person name="Feng G."/>
            <person name="Zhu H."/>
        </authorList>
    </citation>
    <scope>NUCLEOTIDE SEQUENCE [LARGE SCALE GENOMIC DNA]</scope>
    <source>
        <strain evidence="8 9">LMG 26000</strain>
    </source>
</reference>
<dbReference type="PANTHER" id="PTHR43399:SF4">
    <property type="entry name" value="CELL WALL-ASSOCIATED PROTEASE"/>
    <property type="match status" value="1"/>
</dbReference>
<dbReference type="OrthoDB" id="9798386at2"/>
<accession>A0A428JXQ4</accession>
<evidence type="ECO:0000259" key="7">
    <source>
        <dbReference type="Pfam" id="PF00082"/>
    </source>
</evidence>
<comment type="caution">
    <text evidence="8">The sequence shown here is derived from an EMBL/GenBank/DDBJ whole genome shotgun (WGS) entry which is preliminary data.</text>
</comment>
<organism evidence="8 9">
    <name type="scientific">Hymenobacter perfusus</name>
    <dbReference type="NCBI Taxonomy" id="1236770"/>
    <lineage>
        <taxon>Bacteria</taxon>
        <taxon>Pseudomonadati</taxon>
        <taxon>Bacteroidota</taxon>
        <taxon>Cytophagia</taxon>
        <taxon>Cytophagales</taxon>
        <taxon>Hymenobacteraceae</taxon>
        <taxon>Hymenobacter</taxon>
    </lineage>
</organism>
<name>A0A428JXQ4_9BACT</name>
<dbReference type="GO" id="GO:0004252">
    <property type="term" value="F:serine-type endopeptidase activity"/>
    <property type="evidence" value="ECO:0007669"/>
    <property type="project" value="UniProtKB-UniRule"/>
</dbReference>
<evidence type="ECO:0000313" key="8">
    <source>
        <dbReference type="EMBL" id="RSK38920.1"/>
    </source>
</evidence>
<keyword evidence="9" id="KW-1185">Reference proteome</keyword>
<dbReference type="InterPro" id="IPR022398">
    <property type="entry name" value="Peptidase_S8_His-AS"/>
</dbReference>
<dbReference type="InterPro" id="IPR023828">
    <property type="entry name" value="Peptidase_S8_Ser-AS"/>
</dbReference>